<accession>A0A0J6IC49</accession>
<keyword evidence="1" id="KW-0472">Membrane</keyword>
<feature type="transmembrane region" description="Helical" evidence="1">
    <location>
        <begin position="6"/>
        <end position="30"/>
    </location>
</feature>
<dbReference type="RefSeq" id="WP_048365728.1">
    <property type="nucleotide sequence ID" value="NZ_JYLF01000009.1"/>
</dbReference>
<dbReference type="PATRIC" id="fig|1608994.3.peg.4364"/>
<comment type="caution">
    <text evidence="2">The sequence shown here is derived from an EMBL/GenBank/DDBJ whole genome shotgun (WGS) entry which is preliminary data.</text>
</comment>
<evidence type="ECO:0000313" key="3">
    <source>
        <dbReference type="Proteomes" id="UP000036325"/>
    </source>
</evidence>
<gene>
    <name evidence="2" type="ORF">TU86_18260</name>
</gene>
<proteinExistence type="predicted"/>
<sequence>MALKDFAEIVTVVVSPGLTLLAAAIGWVIIINDSRSTAQRTEATELLNLVVDTTVNLNRRGASFLLENKEHRTNHRAWVSSVSVDIASLRARAEILKNIYKIEIPDDFFFTLRRAFTLNAEEFHSYDPDQVSQQIQIQTSHVSKSLSSLYGLYPSKKAWYARRLA</sequence>
<dbReference type="AlphaFoldDB" id="A0A0J6IC49"/>
<evidence type="ECO:0000256" key="1">
    <source>
        <dbReference type="SAM" id="Phobius"/>
    </source>
</evidence>
<name>A0A0J6IC49_9PSED</name>
<reference evidence="2 3" key="1">
    <citation type="submission" date="2015-02" db="EMBL/GenBank/DDBJ databases">
        <title>Pseudomonas helleri sp. nov. and Pseudomonas weihenstephanensis sp. nov., isolated from raw cows milk.</title>
        <authorList>
            <person name="von Neubeck M."/>
            <person name="Huptas C."/>
            <person name="Wenning M."/>
            <person name="Scherer S."/>
        </authorList>
    </citation>
    <scope>NUCLEOTIDE SEQUENCE [LARGE SCALE GENOMIC DNA]</scope>
    <source>
        <strain evidence="2 3">DSM 29166</strain>
    </source>
</reference>
<dbReference type="OrthoDB" id="9973796at2"/>
<keyword evidence="1" id="KW-0812">Transmembrane</keyword>
<organism evidence="2 3">
    <name type="scientific">Pseudomonas weihenstephanensis</name>
    <dbReference type="NCBI Taxonomy" id="1608994"/>
    <lineage>
        <taxon>Bacteria</taxon>
        <taxon>Pseudomonadati</taxon>
        <taxon>Pseudomonadota</taxon>
        <taxon>Gammaproteobacteria</taxon>
        <taxon>Pseudomonadales</taxon>
        <taxon>Pseudomonadaceae</taxon>
        <taxon>Pseudomonas</taxon>
    </lineage>
</organism>
<keyword evidence="1" id="KW-1133">Transmembrane helix</keyword>
<dbReference type="EMBL" id="JYLF01000009">
    <property type="protein sequence ID" value="KMN12210.1"/>
    <property type="molecule type" value="Genomic_DNA"/>
</dbReference>
<dbReference type="Proteomes" id="UP000036325">
    <property type="component" value="Unassembled WGS sequence"/>
</dbReference>
<evidence type="ECO:0000313" key="2">
    <source>
        <dbReference type="EMBL" id="KMN12210.1"/>
    </source>
</evidence>
<protein>
    <submittedName>
        <fullName evidence="2">Uncharacterized protein</fullName>
    </submittedName>
</protein>